<name>W1NQF9_AMBTC</name>
<sequence>MVSGTSKAILNIVEGDQMVRITSFWAIGFGDTTNCPDLSDTTRSKGSASVLDLFTFLSEHFKQERTSSVTGLWRRVISIGRHFNEEEGSLRRRDQRNRERTVKAMVLGTME</sequence>
<dbReference type="HOGENOM" id="CLU_2161835_0_0_1"/>
<dbReference type="Proteomes" id="UP000017836">
    <property type="component" value="Unassembled WGS sequence"/>
</dbReference>
<organism evidence="1 2">
    <name type="scientific">Amborella trichopoda</name>
    <dbReference type="NCBI Taxonomy" id="13333"/>
    <lineage>
        <taxon>Eukaryota</taxon>
        <taxon>Viridiplantae</taxon>
        <taxon>Streptophyta</taxon>
        <taxon>Embryophyta</taxon>
        <taxon>Tracheophyta</taxon>
        <taxon>Spermatophyta</taxon>
        <taxon>Magnoliopsida</taxon>
        <taxon>Amborellales</taxon>
        <taxon>Amborellaceae</taxon>
        <taxon>Amborella</taxon>
    </lineage>
</organism>
<protein>
    <submittedName>
        <fullName evidence="1">Uncharacterized protein</fullName>
    </submittedName>
</protein>
<proteinExistence type="predicted"/>
<evidence type="ECO:0000313" key="2">
    <source>
        <dbReference type="Proteomes" id="UP000017836"/>
    </source>
</evidence>
<dbReference type="EMBL" id="KI395898">
    <property type="protein sequence ID" value="ERM97658.1"/>
    <property type="molecule type" value="Genomic_DNA"/>
</dbReference>
<reference evidence="2" key="1">
    <citation type="journal article" date="2013" name="Science">
        <title>The Amborella genome and the evolution of flowering plants.</title>
        <authorList>
            <consortium name="Amborella Genome Project"/>
        </authorList>
    </citation>
    <scope>NUCLEOTIDE SEQUENCE [LARGE SCALE GENOMIC DNA]</scope>
</reference>
<dbReference type="AlphaFoldDB" id="W1NQF9"/>
<evidence type="ECO:0000313" key="1">
    <source>
        <dbReference type="EMBL" id="ERM97658.1"/>
    </source>
</evidence>
<accession>W1NQF9</accession>
<gene>
    <name evidence="1" type="ORF">AMTR_s00130p00078370</name>
</gene>
<keyword evidence="2" id="KW-1185">Reference proteome</keyword>
<dbReference type="Gramene" id="ERM97658">
    <property type="protein sequence ID" value="ERM97658"/>
    <property type="gene ID" value="AMTR_s00130p00078370"/>
</dbReference>